<dbReference type="PANTHER" id="PTHR30203:SF29">
    <property type="entry name" value="PROTEIN CYAE"/>
    <property type="match status" value="1"/>
</dbReference>
<accession>A0ABT1TD55</accession>
<keyword evidence="2" id="KW-0449">Lipoprotein</keyword>
<dbReference type="Gene3D" id="2.20.200.10">
    <property type="entry name" value="Outer membrane efflux proteins (OEP)"/>
    <property type="match status" value="1"/>
</dbReference>
<comment type="caution">
    <text evidence="4">The sequence shown here is derived from an EMBL/GenBank/DDBJ whole genome shotgun (WGS) entry which is preliminary data.</text>
</comment>
<feature type="chain" id="PRO_5044995517" evidence="2">
    <location>
        <begin position="21"/>
        <end position="516"/>
    </location>
</feature>
<protein>
    <submittedName>
        <fullName evidence="4">Efflux transporter outer membrane subunit</fullName>
    </submittedName>
</protein>
<evidence type="ECO:0000256" key="2">
    <source>
        <dbReference type="RuleBase" id="RU362097"/>
    </source>
</evidence>
<keyword evidence="5" id="KW-1185">Reference proteome</keyword>
<keyword evidence="2" id="KW-0564">Palmitate</keyword>
<dbReference type="NCBIfam" id="TIGR01845">
    <property type="entry name" value="outer_NodT"/>
    <property type="match status" value="1"/>
</dbReference>
<reference evidence="4 5" key="1">
    <citation type="submission" date="2022-07" db="EMBL/GenBank/DDBJ databases">
        <title>Methylomonas rivi sp. nov., Methylomonas rosea sp. nov., Methylomonas aureus sp. nov. and Methylomonas subterranea sp. nov., four novel methanotrophs isolated from a freshwater creek and the deep terrestrial subsurface.</title>
        <authorList>
            <person name="Abin C."/>
            <person name="Sankaranarayanan K."/>
            <person name="Garner C."/>
            <person name="Sindelar R."/>
            <person name="Kotary K."/>
            <person name="Garner R."/>
            <person name="Barclay S."/>
            <person name="Lawson P."/>
            <person name="Krumholz L."/>
        </authorList>
    </citation>
    <scope>NUCLEOTIDE SEQUENCE [LARGE SCALE GENOMIC DNA]</scope>
    <source>
        <strain evidence="4 5">SURF-2</strain>
    </source>
</reference>
<dbReference type="SUPFAM" id="SSF56954">
    <property type="entry name" value="Outer membrane efflux proteins (OEP)"/>
    <property type="match status" value="1"/>
</dbReference>
<feature type="signal peptide" evidence="2">
    <location>
        <begin position="1"/>
        <end position="20"/>
    </location>
</feature>
<dbReference type="RefSeq" id="WP_256601083.1">
    <property type="nucleotide sequence ID" value="NZ_JANIBJ010000006.1"/>
</dbReference>
<organism evidence="4 5">
    <name type="scientific">Methylomonas subterranea</name>
    <dbReference type="NCBI Taxonomy" id="2952225"/>
    <lineage>
        <taxon>Bacteria</taxon>
        <taxon>Pseudomonadati</taxon>
        <taxon>Pseudomonadota</taxon>
        <taxon>Gammaproteobacteria</taxon>
        <taxon>Methylococcales</taxon>
        <taxon>Methylococcaceae</taxon>
        <taxon>Methylomonas</taxon>
    </lineage>
</organism>
<feature type="region of interest" description="Disordered" evidence="3">
    <location>
        <begin position="480"/>
        <end position="516"/>
    </location>
</feature>
<keyword evidence="2" id="KW-0732">Signal</keyword>
<dbReference type="InterPro" id="IPR003423">
    <property type="entry name" value="OMP_efflux"/>
</dbReference>
<keyword evidence="2" id="KW-0472">Membrane</keyword>
<evidence type="ECO:0000256" key="3">
    <source>
        <dbReference type="SAM" id="MobiDB-lite"/>
    </source>
</evidence>
<dbReference type="EMBL" id="JANIBJ010000006">
    <property type="protein sequence ID" value="MCQ8103391.1"/>
    <property type="molecule type" value="Genomic_DNA"/>
</dbReference>
<gene>
    <name evidence="4" type="ORF">NP590_04665</name>
</gene>
<dbReference type="PROSITE" id="PS51257">
    <property type="entry name" value="PROKAR_LIPOPROTEIN"/>
    <property type="match status" value="1"/>
</dbReference>
<feature type="compositionally biased region" description="Polar residues" evidence="3">
    <location>
        <begin position="506"/>
        <end position="516"/>
    </location>
</feature>
<dbReference type="PANTHER" id="PTHR30203">
    <property type="entry name" value="OUTER MEMBRANE CATION EFFLUX PROTEIN"/>
    <property type="match status" value="1"/>
</dbReference>
<comment type="similarity">
    <text evidence="1 2">Belongs to the outer membrane factor (OMF) (TC 1.B.17) family.</text>
</comment>
<comment type="subcellular location">
    <subcellularLocation>
        <location evidence="2">Cell outer membrane</location>
        <topology evidence="2">Lipid-anchor</topology>
    </subcellularLocation>
</comment>
<keyword evidence="2" id="KW-1134">Transmembrane beta strand</keyword>
<sequence length="516" mass="55285">MSTKSLPPLGAGLIPLMLSACGSGGLLTTVGPDYQAKPLPAPTSWQAPQADSGNLFQAHRGDPTELMRWWDGFRDPVLSRLLNAAEQVSTSVADAAARIVEARANRVGADAALLPNLHSELASKRSSSSFGGSPFIWNQFSAGLQSSWEIDLFGGLSRQMEATQSQLASRNASWHDARVAVAVEVAEAYLAHRYCQAQEQLFRADSDSRQESARLTAIAGINGFRSPSDVALANASAAEGSKNLLQQHAQCERSLKSLVAMTGLAETELRQLLKDAEGLPRPPAFGIASLPAKVLLQRPDLAAAERDLAEASANIGVQRAKQFPKLSLSGNITPTLQNINGAALMLAQTWAIGPTLSLPLFDAGKRAADVEVAKAQYQAAESRFRAKVRTAVKEVEDALVRLDSTRQRLPQGQVAVSGYRENFQALQRLYQSGLGNLLDLETARRNMLAADLALKDLEREQVGAWISLYRAAGGGWSDDAHSPNANAAGINPQKPANNDNPDLFSQHHNTFNGGES</sequence>
<dbReference type="Gene3D" id="1.20.1600.10">
    <property type="entry name" value="Outer membrane efflux proteins (OEP)"/>
    <property type="match status" value="1"/>
</dbReference>
<name>A0ABT1TD55_9GAMM</name>
<dbReference type="InterPro" id="IPR010131">
    <property type="entry name" value="MdtP/NodT-like"/>
</dbReference>
<keyword evidence="2" id="KW-0812">Transmembrane</keyword>
<evidence type="ECO:0000256" key="1">
    <source>
        <dbReference type="ARBA" id="ARBA00007613"/>
    </source>
</evidence>
<dbReference type="Pfam" id="PF02321">
    <property type="entry name" value="OEP"/>
    <property type="match status" value="2"/>
</dbReference>
<proteinExistence type="inferred from homology"/>
<dbReference type="Proteomes" id="UP001524499">
    <property type="component" value="Unassembled WGS sequence"/>
</dbReference>
<evidence type="ECO:0000313" key="4">
    <source>
        <dbReference type="EMBL" id="MCQ8103391.1"/>
    </source>
</evidence>
<evidence type="ECO:0000313" key="5">
    <source>
        <dbReference type="Proteomes" id="UP001524499"/>
    </source>
</evidence>